<name>A0A644VWC3_9ZZZZ</name>
<keyword evidence="2" id="KW-1003">Cell membrane</keyword>
<comment type="caution">
    <text evidence="8">The sequence shown here is derived from an EMBL/GenBank/DDBJ whole genome shotgun (WGS) entry which is preliminary data.</text>
</comment>
<dbReference type="GO" id="GO:0005886">
    <property type="term" value="C:plasma membrane"/>
    <property type="evidence" value="ECO:0007669"/>
    <property type="project" value="UniProtKB-SubCell"/>
</dbReference>
<evidence type="ECO:0000256" key="2">
    <source>
        <dbReference type="ARBA" id="ARBA00022475"/>
    </source>
</evidence>
<evidence type="ECO:0000256" key="1">
    <source>
        <dbReference type="ARBA" id="ARBA00004651"/>
    </source>
</evidence>
<accession>A0A644VWC3</accession>
<dbReference type="AlphaFoldDB" id="A0A644VWC3"/>
<protein>
    <recommendedName>
        <fullName evidence="9">Rod shape-determining protein MreD</fullName>
    </recommendedName>
</protein>
<feature type="transmembrane region" description="Helical" evidence="7">
    <location>
        <begin position="63"/>
        <end position="83"/>
    </location>
</feature>
<feature type="transmembrane region" description="Helical" evidence="7">
    <location>
        <begin position="136"/>
        <end position="154"/>
    </location>
</feature>
<dbReference type="NCBIfam" id="TIGR03426">
    <property type="entry name" value="shape_MreD"/>
    <property type="match status" value="1"/>
</dbReference>
<reference evidence="8" key="1">
    <citation type="submission" date="2019-08" db="EMBL/GenBank/DDBJ databases">
        <authorList>
            <person name="Kucharzyk K."/>
            <person name="Murdoch R.W."/>
            <person name="Higgins S."/>
            <person name="Loffler F."/>
        </authorList>
    </citation>
    <scope>NUCLEOTIDE SEQUENCE</scope>
</reference>
<dbReference type="InterPro" id="IPR007227">
    <property type="entry name" value="Cell_shape_determining_MreD"/>
</dbReference>
<keyword evidence="5 7" id="KW-1133">Transmembrane helix</keyword>
<evidence type="ECO:0008006" key="9">
    <source>
        <dbReference type="Google" id="ProtNLM"/>
    </source>
</evidence>
<comment type="subcellular location">
    <subcellularLocation>
        <location evidence="1">Cell membrane</location>
        <topology evidence="1">Multi-pass membrane protein</topology>
    </subcellularLocation>
</comment>
<evidence type="ECO:0000313" key="8">
    <source>
        <dbReference type="EMBL" id="MPL94643.1"/>
    </source>
</evidence>
<keyword evidence="3 7" id="KW-0812">Transmembrane</keyword>
<proteinExistence type="predicted"/>
<sequence>MRLLIWPFLVIFLLGLQSTWFKLFNSAQAPDLLLLFVLLYSLDAGEKHGAICGFCVGAIQDVLTFSLFGFHIITRCLVGLVVGASRGSVFKDRPITFVMLVGLTSIVIKVVYTVVLMVFNWEIFNVSTLLVNSGKYLLWNLVCALPVWFIYNIAKEWLWQKENPYYHL</sequence>
<evidence type="ECO:0000256" key="4">
    <source>
        <dbReference type="ARBA" id="ARBA00022960"/>
    </source>
</evidence>
<evidence type="ECO:0000256" key="3">
    <source>
        <dbReference type="ARBA" id="ARBA00022692"/>
    </source>
</evidence>
<dbReference type="Pfam" id="PF04093">
    <property type="entry name" value="MreD"/>
    <property type="match status" value="1"/>
</dbReference>
<evidence type="ECO:0000256" key="5">
    <source>
        <dbReference type="ARBA" id="ARBA00022989"/>
    </source>
</evidence>
<evidence type="ECO:0000256" key="7">
    <source>
        <dbReference type="SAM" id="Phobius"/>
    </source>
</evidence>
<feature type="transmembrane region" description="Helical" evidence="7">
    <location>
        <begin position="95"/>
        <end position="116"/>
    </location>
</feature>
<keyword evidence="4" id="KW-0133">Cell shape</keyword>
<keyword evidence="6 7" id="KW-0472">Membrane</keyword>
<evidence type="ECO:0000256" key="6">
    <source>
        <dbReference type="ARBA" id="ARBA00023136"/>
    </source>
</evidence>
<dbReference type="GO" id="GO:0008360">
    <property type="term" value="P:regulation of cell shape"/>
    <property type="evidence" value="ECO:0007669"/>
    <property type="project" value="UniProtKB-KW"/>
</dbReference>
<gene>
    <name evidence="8" type="ORF">SDC9_40798</name>
</gene>
<organism evidence="8">
    <name type="scientific">bioreactor metagenome</name>
    <dbReference type="NCBI Taxonomy" id="1076179"/>
    <lineage>
        <taxon>unclassified sequences</taxon>
        <taxon>metagenomes</taxon>
        <taxon>ecological metagenomes</taxon>
    </lineage>
</organism>
<dbReference type="EMBL" id="VSSQ01000436">
    <property type="protein sequence ID" value="MPL94643.1"/>
    <property type="molecule type" value="Genomic_DNA"/>
</dbReference>